<dbReference type="EMBL" id="BAVR01000069">
    <property type="protein sequence ID" value="GAE90403.1"/>
    <property type="molecule type" value="Genomic_DNA"/>
</dbReference>
<dbReference type="AlphaFoldDB" id="W4VCA0"/>
<dbReference type="Pfam" id="PF17262">
    <property type="entry name" value="Cas6b_C"/>
    <property type="match status" value="1"/>
</dbReference>
<gene>
    <name evidence="3" type="ORF">JCM21531_4013</name>
</gene>
<proteinExistence type="predicted"/>
<reference evidence="3" key="1">
    <citation type="journal article" date="2014" name="Genome Announc.">
        <title>Draft Genome Sequence of Clostridium straminisolvens Strain JCM 21531T, Isolated from a Cellulose-Degrading Bacterial Community.</title>
        <authorList>
            <person name="Yuki M."/>
            <person name="Oshima K."/>
            <person name="Suda W."/>
            <person name="Sakamoto M."/>
            <person name="Kitamura K."/>
            <person name="Iida T."/>
            <person name="Hattori M."/>
            <person name="Ohkuma M."/>
        </authorList>
    </citation>
    <scope>NUCLEOTIDE SEQUENCE [LARGE SCALE GENOMIC DNA]</scope>
    <source>
        <strain evidence="3">JCM 21531</strain>
    </source>
</reference>
<sequence>MLTVRLEGNRIESRDVPKIRGYLAGKFPQYLELHNHIGEDKFNYGYPVIQYKSIGGVPNIIAINEASKILIDIFYDVKEIDMKDKVMSILEKGYVLKTKELGTAEGMIEYRFLTPWLALNQENYDRFVNSGLDKRTDILKKVLTGNILSMAKGLGYWVDKPIEVLIKLRPVEVNYKNRKMIGFKGGFMANFMIPDHLGLGKSVARGFGTVERVSGGFV</sequence>
<dbReference type="InterPro" id="IPR041528">
    <property type="entry name" value="Cas6b_N"/>
</dbReference>
<keyword evidence="4" id="KW-1185">Reference proteome</keyword>
<evidence type="ECO:0000259" key="2">
    <source>
        <dbReference type="Pfam" id="PF17955"/>
    </source>
</evidence>
<evidence type="ECO:0008006" key="5">
    <source>
        <dbReference type="Google" id="ProtNLM"/>
    </source>
</evidence>
<name>W4VCA0_9FIRM</name>
<dbReference type="Pfam" id="PF17955">
    <property type="entry name" value="Cas6b_N"/>
    <property type="match status" value="1"/>
</dbReference>
<accession>W4VCA0</accession>
<comment type="caution">
    <text evidence="3">The sequence shown here is derived from an EMBL/GenBank/DDBJ whole genome shotgun (WGS) entry which is preliminary data.</text>
</comment>
<protein>
    <recommendedName>
        <fullName evidence="5">DNA repair protein</fullName>
    </recommendedName>
</protein>
<dbReference type="STRING" id="1294263.JCM21531_4013"/>
<dbReference type="InterPro" id="IPR020209">
    <property type="entry name" value="Cas6b_C"/>
</dbReference>
<evidence type="ECO:0000313" key="3">
    <source>
        <dbReference type="EMBL" id="GAE90403.1"/>
    </source>
</evidence>
<evidence type="ECO:0000259" key="1">
    <source>
        <dbReference type="Pfam" id="PF17262"/>
    </source>
</evidence>
<feature type="domain" description="Cas6b C-terminal" evidence="1">
    <location>
        <begin position="103"/>
        <end position="213"/>
    </location>
</feature>
<organism evidence="3 4">
    <name type="scientific">Acetivibrio straminisolvens JCM 21531</name>
    <dbReference type="NCBI Taxonomy" id="1294263"/>
    <lineage>
        <taxon>Bacteria</taxon>
        <taxon>Bacillati</taxon>
        <taxon>Bacillota</taxon>
        <taxon>Clostridia</taxon>
        <taxon>Eubacteriales</taxon>
        <taxon>Oscillospiraceae</taxon>
        <taxon>Acetivibrio</taxon>
    </lineage>
</organism>
<dbReference type="Proteomes" id="UP000019109">
    <property type="component" value="Unassembled WGS sequence"/>
</dbReference>
<evidence type="ECO:0000313" key="4">
    <source>
        <dbReference type="Proteomes" id="UP000019109"/>
    </source>
</evidence>
<feature type="domain" description="Cas6b N-terminal" evidence="2">
    <location>
        <begin position="2"/>
        <end position="99"/>
    </location>
</feature>